<dbReference type="Pfam" id="PF03816">
    <property type="entry name" value="LytR_cpsA_psr"/>
    <property type="match status" value="1"/>
</dbReference>
<evidence type="ECO:0000313" key="3">
    <source>
        <dbReference type="EMBL" id="HJA71435.1"/>
    </source>
</evidence>
<evidence type="ECO:0000313" key="4">
    <source>
        <dbReference type="Proteomes" id="UP000823900"/>
    </source>
</evidence>
<dbReference type="Gene3D" id="3.40.630.190">
    <property type="entry name" value="LCP protein"/>
    <property type="match status" value="1"/>
</dbReference>
<proteinExistence type="inferred from homology"/>
<sequence>MHKKAKIWAASAAAAVLLAFGGYTVYLYQGKLAAQAQAEEWRQQREAGGADGAAQAGEEFGQVKDEIVYNGDTYVRNTYMKAYLFLGVDRPGTFTEPTVPGQGGQSDGIFLAAWDTSRNTVQVVMIPRDTMTEIILTDLSGNELGADVQHITLGYAYGDGLERSCEYMSRAVTNLCGGLGIDGYMSIGLGALPVLNDLVGGVEVTVEDGSLAEADDRFTLGETIRLEGDEAERFLRYRDIGVTQTAIGRMDRHKTYLEGFARAAKKTARKEDGLAVKILDGIAPYMVTDMAKDEYLKLAADFLSSSQTLTKADFLTLPGEGAETGLYDEYHVDKDEVLQLILGLFYRQKE</sequence>
<dbReference type="PANTHER" id="PTHR33392:SF6">
    <property type="entry name" value="POLYISOPRENYL-TEICHOIC ACID--PEPTIDOGLYCAN TEICHOIC ACID TRANSFERASE TAGU"/>
    <property type="match status" value="1"/>
</dbReference>
<gene>
    <name evidence="3" type="ORF">IAA07_07625</name>
</gene>
<organism evidence="3 4">
    <name type="scientific">Candidatus Lachnoclostridium stercoravium</name>
    <dbReference type="NCBI Taxonomy" id="2838633"/>
    <lineage>
        <taxon>Bacteria</taxon>
        <taxon>Bacillati</taxon>
        <taxon>Bacillota</taxon>
        <taxon>Clostridia</taxon>
        <taxon>Lachnospirales</taxon>
        <taxon>Lachnospiraceae</taxon>
    </lineage>
</organism>
<comment type="caution">
    <text evidence="3">The sequence shown here is derived from an EMBL/GenBank/DDBJ whole genome shotgun (WGS) entry which is preliminary data.</text>
</comment>
<protein>
    <submittedName>
        <fullName evidence="3">LCP family protein</fullName>
    </submittedName>
</protein>
<comment type="similarity">
    <text evidence="1">Belongs to the LytR/CpsA/Psr (LCP) family.</text>
</comment>
<evidence type="ECO:0000259" key="2">
    <source>
        <dbReference type="Pfam" id="PF03816"/>
    </source>
</evidence>
<accession>A0A9D2HIK7</accession>
<feature type="domain" description="Cell envelope-related transcriptional attenuator" evidence="2">
    <location>
        <begin position="106"/>
        <end position="264"/>
    </location>
</feature>
<dbReference type="EMBL" id="DWZA01000065">
    <property type="protein sequence ID" value="HJA71435.1"/>
    <property type="molecule type" value="Genomic_DNA"/>
</dbReference>
<dbReference type="PANTHER" id="PTHR33392">
    <property type="entry name" value="POLYISOPRENYL-TEICHOIC ACID--PEPTIDOGLYCAN TEICHOIC ACID TRANSFERASE TAGU"/>
    <property type="match status" value="1"/>
</dbReference>
<evidence type="ECO:0000256" key="1">
    <source>
        <dbReference type="ARBA" id="ARBA00006068"/>
    </source>
</evidence>
<dbReference type="Proteomes" id="UP000823900">
    <property type="component" value="Unassembled WGS sequence"/>
</dbReference>
<dbReference type="InterPro" id="IPR004474">
    <property type="entry name" value="LytR_CpsA_psr"/>
</dbReference>
<dbReference type="InterPro" id="IPR050922">
    <property type="entry name" value="LytR/CpsA/Psr_CW_biosynth"/>
</dbReference>
<reference evidence="3" key="2">
    <citation type="submission" date="2021-04" db="EMBL/GenBank/DDBJ databases">
        <authorList>
            <person name="Gilroy R."/>
        </authorList>
    </citation>
    <scope>NUCLEOTIDE SEQUENCE</scope>
    <source>
        <strain evidence="3">CHK178-16964</strain>
    </source>
</reference>
<dbReference type="AlphaFoldDB" id="A0A9D2HIK7"/>
<name>A0A9D2HIK7_9FIRM</name>
<reference evidence="3" key="1">
    <citation type="journal article" date="2021" name="PeerJ">
        <title>Extensive microbial diversity within the chicken gut microbiome revealed by metagenomics and culture.</title>
        <authorList>
            <person name="Gilroy R."/>
            <person name="Ravi A."/>
            <person name="Getino M."/>
            <person name="Pursley I."/>
            <person name="Horton D.L."/>
            <person name="Alikhan N.F."/>
            <person name="Baker D."/>
            <person name="Gharbi K."/>
            <person name="Hall N."/>
            <person name="Watson M."/>
            <person name="Adriaenssens E.M."/>
            <person name="Foster-Nyarko E."/>
            <person name="Jarju S."/>
            <person name="Secka A."/>
            <person name="Antonio M."/>
            <person name="Oren A."/>
            <person name="Chaudhuri R.R."/>
            <person name="La Ragione R."/>
            <person name="Hildebrand F."/>
            <person name="Pallen M.J."/>
        </authorList>
    </citation>
    <scope>NUCLEOTIDE SEQUENCE</scope>
    <source>
        <strain evidence="3">CHK178-16964</strain>
    </source>
</reference>